<evidence type="ECO:0000256" key="1">
    <source>
        <dbReference type="ARBA" id="ARBA00023125"/>
    </source>
</evidence>
<dbReference type="InterPro" id="IPR032687">
    <property type="entry name" value="AraC-type_N"/>
</dbReference>
<dbReference type="PANTHER" id="PTHR47894">
    <property type="entry name" value="HTH-TYPE TRANSCRIPTIONAL REGULATOR GADX"/>
    <property type="match status" value="1"/>
</dbReference>
<dbReference type="GO" id="GO:0005829">
    <property type="term" value="C:cytosol"/>
    <property type="evidence" value="ECO:0007669"/>
    <property type="project" value="TreeGrafter"/>
</dbReference>
<dbReference type="PROSITE" id="PS01124">
    <property type="entry name" value="HTH_ARAC_FAMILY_2"/>
    <property type="match status" value="1"/>
</dbReference>
<dbReference type="PANTHER" id="PTHR47894:SF1">
    <property type="entry name" value="HTH-TYPE TRANSCRIPTIONAL REGULATOR VQSM"/>
    <property type="match status" value="1"/>
</dbReference>
<evidence type="ECO:0000259" key="2">
    <source>
        <dbReference type="PROSITE" id="PS01124"/>
    </source>
</evidence>
<dbReference type="EMBL" id="MABE01000600">
    <property type="protein sequence ID" value="OUS38614.1"/>
    <property type="molecule type" value="Genomic_DNA"/>
</dbReference>
<keyword evidence="1" id="KW-0238">DNA-binding</keyword>
<evidence type="ECO:0000313" key="3">
    <source>
        <dbReference type="EMBL" id="OUS38614.1"/>
    </source>
</evidence>
<organism evidence="3 4">
    <name type="scientific">Oleispira antarctica</name>
    <dbReference type="NCBI Taxonomy" id="188908"/>
    <lineage>
        <taxon>Bacteria</taxon>
        <taxon>Pseudomonadati</taxon>
        <taxon>Pseudomonadota</taxon>
        <taxon>Gammaproteobacteria</taxon>
        <taxon>Oceanospirillales</taxon>
        <taxon>Oceanospirillaceae</taxon>
        <taxon>Oleispira</taxon>
    </lineage>
</organism>
<sequence>MANLGAKTVSAIAVVDLANEMIMHHLISEAELAALSIDVINEYHLFKNNEAIVEHRLAEVHLVALWNLVDTQSEFAFDVGNAVNKQSKGILANWISYSDTLAQAFDIFTQNIGLLNHAEQWQVTEGETYVELEFQYQSALTYANAAIERSMVALIAWANSFVQQPLVVHSASFSFPEPRHRSKYEALFGSTLTFNSGANRIVLLKTQLYQKLDSANPYLRDVLQERSHAVQRSINSLTSVAASVTELLVKDLAIYCSIERTLSVLHMSRATLYRKLKEENTTFSNLVKQTRVIKFTLLKEQGLSSEECATELGFSDVSSFYRFRKSV</sequence>
<dbReference type="Pfam" id="PF12625">
    <property type="entry name" value="Arabinose_bd"/>
    <property type="match status" value="1"/>
</dbReference>
<reference evidence="4" key="1">
    <citation type="journal article" date="2017" name="Proc. Natl. Acad. Sci. U.S.A.">
        <title>Simulation of Deepwater Horizon oil plume reveals substrate specialization within a complex community of hydrocarbon degraders.</title>
        <authorList>
            <person name="Hu P."/>
            <person name="Dubinsky E.A."/>
            <person name="Probst A.J."/>
            <person name="Wang J."/>
            <person name="Sieber C.M.K."/>
            <person name="Tom L.M."/>
            <person name="Gardinali P."/>
            <person name="Banfield J.F."/>
            <person name="Atlas R.M."/>
            <person name="Andersen G.L."/>
        </authorList>
    </citation>
    <scope>NUCLEOTIDE SEQUENCE [LARGE SCALE GENOMIC DNA]</scope>
</reference>
<dbReference type="Proteomes" id="UP000227088">
    <property type="component" value="Unassembled WGS sequence"/>
</dbReference>
<dbReference type="Pfam" id="PF12833">
    <property type="entry name" value="HTH_18"/>
    <property type="match status" value="1"/>
</dbReference>
<comment type="caution">
    <text evidence="3">The sequence shown here is derived from an EMBL/GenBank/DDBJ whole genome shotgun (WGS) entry which is preliminary data.</text>
</comment>
<dbReference type="Gene3D" id="1.10.10.60">
    <property type="entry name" value="Homeodomain-like"/>
    <property type="match status" value="1"/>
</dbReference>
<gene>
    <name evidence="3" type="ORF">A9R00_10330</name>
</gene>
<dbReference type="AlphaFoldDB" id="A0A1Y5HRZ2"/>
<accession>A0A1Y5HRZ2</accession>
<evidence type="ECO:0000313" key="4">
    <source>
        <dbReference type="Proteomes" id="UP000227088"/>
    </source>
</evidence>
<proteinExistence type="predicted"/>
<dbReference type="GO" id="GO:0003700">
    <property type="term" value="F:DNA-binding transcription factor activity"/>
    <property type="evidence" value="ECO:0007669"/>
    <property type="project" value="InterPro"/>
</dbReference>
<dbReference type="GO" id="GO:0000976">
    <property type="term" value="F:transcription cis-regulatory region binding"/>
    <property type="evidence" value="ECO:0007669"/>
    <property type="project" value="TreeGrafter"/>
</dbReference>
<feature type="domain" description="HTH araC/xylS-type" evidence="2">
    <location>
        <begin position="242"/>
        <end position="327"/>
    </location>
</feature>
<protein>
    <recommendedName>
        <fullName evidence="2">HTH araC/xylS-type domain-containing protein</fullName>
    </recommendedName>
</protein>
<name>A0A1Y5HRZ2_OLEAN</name>
<dbReference type="InterPro" id="IPR018060">
    <property type="entry name" value="HTH_AraC"/>
</dbReference>